<dbReference type="PANTHER" id="PTHR16435:SF3">
    <property type="entry name" value="SPERMATOGENESIS-ASSOCIATED PROTEIN 6"/>
    <property type="match status" value="1"/>
</dbReference>
<dbReference type="PANTHER" id="PTHR16435">
    <property type="entry name" value="SPERMATOGENESIS-ASSOCIATED PROTEIN 6 SPATA6"/>
    <property type="match status" value="1"/>
</dbReference>
<feature type="region of interest" description="Disordered" evidence="3">
    <location>
        <begin position="197"/>
        <end position="245"/>
    </location>
</feature>
<evidence type="ECO:0000313" key="6">
    <source>
        <dbReference type="Proteomes" id="UP000472267"/>
    </source>
</evidence>
<dbReference type="Proteomes" id="UP000472267">
    <property type="component" value="Chromosome 23"/>
</dbReference>
<dbReference type="GO" id="GO:0120212">
    <property type="term" value="C:sperm head-tail coupling apparatus"/>
    <property type="evidence" value="ECO:0007669"/>
    <property type="project" value="InterPro"/>
</dbReference>
<accession>A0A672IH82</accession>
<organism evidence="5 6">
    <name type="scientific">Salarias fasciatus</name>
    <name type="common">Jewelled blenny</name>
    <name type="synonym">Blennius fasciatus</name>
    <dbReference type="NCBI Taxonomy" id="181472"/>
    <lineage>
        <taxon>Eukaryota</taxon>
        <taxon>Metazoa</taxon>
        <taxon>Chordata</taxon>
        <taxon>Craniata</taxon>
        <taxon>Vertebrata</taxon>
        <taxon>Euteleostomi</taxon>
        <taxon>Actinopterygii</taxon>
        <taxon>Neopterygii</taxon>
        <taxon>Teleostei</taxon>
        <taxon>Neoteleostei</taxon>
        <taxon>Acanthomorphata</taxon>
        <taxon>Ovalentaria</taxon>
        <taxon>Blenniimorphae</taxon>
        <taxon>Blenniiformes</taxon>
        <taxon>Blennioidei</taxon>
        <taxon>Blenniidae</taxon>
        <taxon>Salariinae</taxon>
        <taxon>Salarias</taxon>
    </lineage>
</organism>
<evidence type="ECO:0000313" key="5">
    <source>
        <dbReference type="Ensembl" id="ENSSFAP00005041098.1"/>
    </source>
</evidence>
<dbReference type="GeneID" id="115382005"/>
<gene>
    <name evidence="5" type="primary">spata6</name>
</gene>
<keyword evidence="6" id="KW-1185">Reference proteome</keyword>
<dbReference type="Pfam" id="PF14909">
    <property type="entry name" value="SPATA6"/>
    <property type="match status" value="1"/>
</dbReference>
<reference evidence="5" key="3">
    <citation type="submission" date="2025-09" db="UniProtKB">
        <authorList>
            <consortium name="Ensembl"/>
        </authorList>
    </citation>
    <scope>IDENTIFICATION</scope>
</reference>
<reference evidence="5" key="2">
    <citation type="submission" date="2025-08" db="UniProtKB">
        <authorList>
            <consortium name="Ensembl"/>
        </authorList>
    </citation>
    <scope>IDENTIFICATION</scope>
</reference>
<feature type="region of interest" description="Disordered" evidence="3">
    <location>
        <begin position="153"/>
        <end position="173"/>
    </location>
</feature>
<evidence type="ECO:0000256" key="3">
    <source>
        <dbReference type="SAM" id="MobiDB-lite"/>
    </source>
</evidence>
<keyword evidence="2" id="KW-0597">Phosphoprotein</keyword>
<sequence>MFSSSQEPSKSLKCTVFLDVHKITCPGVLLSKKNDIYLSVCIMGQFKKTPCLPPVFPLVFHHKMVFVKTFSGVVDPADVADLLEADTTSFELIQSVPPEGEILATMEENTRSFLYPGPREEAAEGEILMRRSPSFLGISPKLDFTTTSVIEESDGRDSSAASPVSCGSNISSVGSLSSSTLNGSVLRWSVSFSADHKDSSLRQSHRPSATRIESGIQSPRDTSSKHEPQIRSPTRGSSSAISNSLRERLHHSPSYGEQIHNRVQRILQTHKACGDHVLTFDL</sequence>
<feature type="compositionally biased region" description="Low complexity" evidence="3">
    <location>
        <begin position="164"/>
        <end position="173"/>
    </location>
</feature>
<feature type="domain" description="Spermatogenesis-associated protein 6 N-terminal" evidence="4">
    <location>
        <begin position="17"/>
        <end position="150"/>
    </location>
</feature>
<comment type="similarity">
    <text evidence="1">Belongs to the SPATA6 family.</text>
</comment>
<reference evidence="5" key="1">
    <citation type="submission" date="2019-06" db="EMBL/GenBank/DDBJ databases">
        <authorList>
            <consortium name="Wellcome Sanger Institute Data Sharing"/>
        </authorList>
    </citation>
    <scope>NUCLEOTIDE SEQUENCE [LARGE SCALE GENOMIC DNA]</scope>
</reference>
<dbReference type="CTD" id="54558"/>
<dbReference type="GO" id="GO:0032027">
    <property type="term" value="F:myosin light chain binding"/>
    <property type="evidence" value="ECO:0007669"/>
    <property type="project" value="InterPro"/>
</dbReference>
<evidence type="ECO:0000256" key="2">
    <source>
        <dbReference type="ARBA" id="ARBA00022553"/>
    </source>
</evidence>
<protein>
    <recommendedName>
        <fullName evidence="4">Spermatogenesis-associated protein 6 N-terminal domain-containing protein</fullName>
    </recommendedName>
</protein>
<dbReference type="InterPro" id="IPR032732">
    <property type="entry name" value="SPATA6_N"/>
</dbReference>
<evidence type="ECO:0000259" key="4">
    <source>
        <dbReference type="Pfam" id="PF14909"/>
    </source>
</evidence>
<dbReference type="InParanoid" id="A0A672IH82"/>
<name>A0A672IH82_SALFA</name>
<dbReference type="InterPro" id="IPR042769">
    <property type="entry name" value="SPATA6_fam"/>
</dbReference>
<dbReference type="GO" id="GO:0007283">
    <property type="term" value="P:spermatogenesis"/>
    <property type="evidence" value="ECO:0007669"/>
    <property type="project" value="InterPro"/>
</dbReference>
<feature type="compositionally biased region" description="Polar residues" evidence="3">
    <location>
        <begin position="231"/>
        <end position="244"/>
    </location>
</feature>
<dbReference type="AlphaFoldDB" id="A0A672IH82"/>
<evidence type="ECO:0000256" key="1">
    <source>
        <dbReference type="ARBA" id="ARBA00006215"/>
    </source>
</evidence>
<dbReference type="RefSeq" id="XP_029939511.1">
    <property type="nucleotide sequence ID" value="XM_030083651.1"/>
</dbReference>
<proteinExistence type="inferred from homology"/>
<dbReference type="Ensembl" id="ENSSFAT00005042608.1">
    <property type="protein sequence ID" value="ENSSFAP00005041098.1"/>
    <property type="gene ID" value="ENSSFAG00005020460.1"/>
</dbReference>